<dbReference type="CDD" id="cd12797">
    <property type="entry name" value="M23_peptidase"/>
    <property type="match status" value="1"/>
</dbReference>
<dbReference type="PANTHER" id="PTHR21666">
    <property type="entry name" value="PEPTIDASE-RELATED"/>
    <property type="match status" value="1"/>
</dbReference>
<comment type="caution">
    <text evidence="9">The sequence shown here is derived from an EMBL/GenBank/DDBJ whole genome shotgun (WGS) entry which is preliminary data.</text>
</comment>
<keyword evidence="2" id="KW-0645">Protease</keyword>
<evidence type="ECO:0000259" key="8">
    <source>
        <dbReference type="Pfam" id="PF01551"/>
    </source>
</evidence>
<keyword evidence="5" id="KW-0862">Zinc</keyword>
<dbReference type="PANTHER" id="PTHR21666:SF288">
    <property type="entry name" value="CELL DIVISION PROTEIN YTFB"/>
    <property type="match status" value="1"/>
</dbReference>
<keyword evidence="7" id="KW-0732">Signal</keyword>
<dbReference type="Pfam" id="PF01551">
    <property type="entry name" value="Peptidase_M23"/>
    <property type="match status" value="1"/>
</dbReference>
<sequence>MNVRRLGIAALLLAALAGAAPADLRDSQARLDATEAEARATRTAIDLITARIERNEGAAAELQQRILYLDEVRRGQLTTLAGRQDEVMRLLAALQTLSRRPPALLLAQPQGAVDAARVSLLLETMTPQLRLRTRALRQQIERAAETRRRLATERAKLGTVQAALAADIRRLQGEGTALAARAQTLRELVDGLTRHTERVLPQLDLLRPVEGSLVSRFGAPNAVGVPSQGLSWRTAPNALVMAPADGRVAFTGPFGTYGRIVILEHDGGVLSLLSGMGGARVTAGQRVRGGGIVGLMGTREPTLYLEVRAAGTPVDPQRWLRRTSGG</sequence>
<dbReference type="Proteomes" id="UP001595615">
    <property type="component" value="Unassembled WGS sequence"/>
</dbReference>
<dbReference type="EMBL" id="JBHRXV010000006">
    <property type="protein sequence ID" value="MFC3712686.1"/>
    <property type="molecule type" value="Genomic_DNA"/>
</dbReference>
<dbReference type="SUPFAM" id="SSF51261">
    <property type="entry name" value="Duplicated hybrid motif"/>
    <property type="match status" value="1"/>
</dbReference>
<evidence type="ECO:0000256" key="3">
    <source>
        <dbReference type="ARBA" id="ARBA00022723"/>
    </source>
</evidence>
<feature type="chain" id="PRO_5045888075" evidence="7">
    <location>
        <begin position="23"/>
        <end position="326"/>
    </location>
</feature>
<evidence type="ECO:0000256" key="2">
    <source>
        <dbReference type="ARBA" id="ARBA00022670"/>
    </source>
</evidence>
<evidence type="ECO:0000256" key="4">
    <source>
        <dbReference type="ARBA" id="ARBA00022801"/>
    </source>
</evidence>
<name>A0ABV7X9W3_9SPHN</name>
<evidence type="ECO:0000313" key="10">
    <source>
        <dbReference type="Proteomes" id="UP001595615"/>
    </source>
</evidence>
<evidence type="ECO:0000256" key="5">
    <source>
        <dbReference type="ARBA" id="ARBA00022833"/>
    </source>
</evidence>
<keyword evidence="6" id="KW-0482">Metalloprotease</keyword>
<dbReference type="GO" id="GO:0016787">
    <property type="term" value="F:hydrolase activity"/>
    <property type="evidence" value="ECO:0007669"/>
    <property type="project" value="UniProtKB-KW"/>
</dbReference>
<feature type="signal peptide" evidence="7">
    <location>
        <begin position="1"/>
        <end position="22"/>
    </location>
</feature>
<keyword evidence="3" id="KW-0479">Metal-binding</keyword>
<proteinExistence type="predicted"/>
<dbReference type="InterPro" id="IPR011055">
    <property type="entry name" value="Dup_hybrid_motif"/>
</dbReference>
<comment type="cofactor">
    <cofactor evidence="1">
        <name>Zn(2+)</name>
        <dbReference type="ChEBI" id="CHEBI:29105"/>
    </cofactor>
</comment>
<accession>A0ABV7X9W3</accession>
<keyword evidence="10" id="KW-1185">Reference proteome</keyword>
<dbReference type="InterPro" id="IPR050570">
    <property type="entry name" value="Cell_wall_metabolism_enzyme"/>
</dbReference>
<keyword evidence="4 9" id="KW-0378">Hydrolase</keyword>
<feature type="domain" description="M23ase beta-sheet core" evidence="8">
    <location>
        <begin position="227"/>
        <end position="316"/>
    </location>
</feature>
<protein>
    <submittedName>
        <fullName evidence="9">Murein hydrolase activator EnvC family protein</fullName>
    </submittedName>
</protein>
<dbReference type="InterPro" id="IPR016047">
    <property type="entry name" value="M23ase_b-sheet_dom"/>
</dbReference>
<dbReference type="RefSeq" id="WP_380860033.1">
    <property type="nucleotide sequence ID" value="NZ_JBHRXV010000006.1"/>
</dbReference>
<dbReference type="Gene3D" id="2.70.70.10">
    <property type="entry name" value="Glucose Permease (Domain IIA)"/>
    <property type="match status" value="1"/>
</dbReference>
<reference evidence="10" key="1">
    <citation type="journal article" date="2019" name="Int. J. Syst. Evol. Microbiol.">
        <title>The Global Catalogue of Microorganisms (GCM) 10K type strain sequencing project: providing services to taxonomists for standard genome sequencing and annotation.</title>
        <authorList>
            <consortium name="The Broad Institute Genomics Platform"/>
            <consortium name="The Broad Institute Genome Sequencing Center for Infectious Disease"/>
            <person name="Wu L."/>
            <person name="Ma J."/>
        </authorList>
    </citation>
    <scope>NUCLEOTIDE SEQUENCE [LARGE SCALE GENOMIC DNA]</scope>
    <source>
        <strain evidence="10">KCTC 42644</strain>
    </source>
</reference>
<evidence type="ECO:0000256" key="6">
    <source>
        <dbReference type="ARBA" id="ARBA00023049"/>
    </source>
</evidence>
<evidence type="ECO:0000256" key="1">
    <source>
        <dbReference type="ARBA" id="ARBA00001947"/>
    </source>
</evidence>
<organism evidence="9 10">
    <name type="scientific">Sphingoaurantiacus capsulatus</name>
    <dbReference type="NCBI Taxonomy" id="1771310"/>
    <lineage>
        <taxon>Bacteria</taxon>
        <taxon>Pseudomonadati</taxon>
        <taxon>Pseudomonadota</taxon>
        <taxon>Alphaproteobacteria</taxon>
        <taxon>Sphingomonadales</taxon>
        <taxon>Sphingosinicellaceae</taxon>
        <taxon>Sphingoaurantiacus</taxon>
    </lineage>
</organism>
<gene>
    <name evidence="9" type="ORF">ACFOMD_08900</name>
</gene>
<evidence type="ECO:0000313" key="9">
    <source>
        <dbReference type="EMBL" id="MFC3712686.1"/>
    </source>
</evidence>
<evidence type="ECO:0000256" key="7">
    <source>
        <dbReference type="SAM" id="SignalP"/>
    </source>
</evidence>